<organism evidence="3 4">
    <name type="scientific">Halogranum rubrum</name>
    <dbReference type="NCBI Taxonomy" id="553466"/>
    <lineage>
        <taxon>Archaea</taxon>
        <taxon>Methanobacteriati</taxon>
        <taxon>Methanobacteriota</taxon>
        <taxon>Stenosarchaea group</taxon>
        <taxon>Halobacteria</taxon>
        <taxon>Halobacteriales</taxon>
        <taxon>Haloferacaceae</taxon>
    </lineage>
</organism>
<dbReference type="RefSeq" id="WP_089870197.1">
    <property type="nucleotide sequence ID" value="NZ_FOTC01000003.1"/>
</dbReference>
<evidence type="ECO:0000256" key="1">
    <source>
        <dbReference type="ARBA" id="ARBA00008791"/>
    </source>
</evidence>
<reference evidence="4" key="1">
    <citation type="submission" date="2016-10" db="EMBL/GenBank/DDBJ databases">
        <authorList>
            <person name="Varghese N."/>
            <person name="Submissions S."/>
        </authorList>
    </citation>
    <scope>NUCLEOTIDE SEQUENCE [LARGE SCALE GENOMIC DNA]</scope>
    <source>
        <strain evidence="4">CGMCC 1.7738</strain>
    </source>
</reference>
<gene>
    <name evidence="3" type="ORF">SAMN04487950_2985</name>
</gene>
<evidence type="ECO:0000259" key="2">
    <source>
        <dbReference type="Pfam" id="PF00582"/>
    </source>
</evidence>
<keyword evidence="4" id="KW-1185">Reference proteome</keyword>
<feature type="domain" description="UspA" evidence="2">
    <location>
        <begin position="2"/>
        <end position="151"/>
    </location>
</feature>
<dbReference type="InterPro" id="IPR006015">
    <property type="entry name" value="Universal_stress_UspA"/>
</dbReference>
<dbReference type="InterPro" id="IPR006016">
    <property type="entry name" value="UspA"/>
</dbReference>
<name>A0A1I4G3Q4_9EURY</name>
<dbReference type="Gene3D" id="3.40.50.620">
    <property type="entry name" value="HUPs"/>
    <property type="match status" value="1"/>
</dbReference>
<dbReference type="PANTHER" id="PTHR46268">
    <property type="entry name" value="STRESS RESPONSE PROTEIN NHAX"/>
    <property type="match status" value="1"/>
</dbReference>
<sequence length="151" mass="16219">MKFLVAVDGSNESTRALDYAITIADGLGASLTVVHAVEPTVYSEGGDAPITSFGEAERRLVIEAVADAEDRGQRVLDTAADHVSATDTDTDVETELLYGDPMDVIPTYLERVAFDGVFVGHRGYSKRYEGLLGSVAKRLVERSSVPVTVVR</sequence>
<dbReference type="CDD" id="cd00293">
    <property type="entry name" value="USP-like"/>
    <property type="match status" value="1"/>
</dbReference>
<proteinExistence type="inferred from homology"/>
<evidence type="ECO:0000313" key="3">
    <source>
        <dbReference type="EMBL" id="SFL23887.1"/>
    </source>
</evidence>
<protein>
    <submittedName>
        <fullName evidence="3">Nucleotide-binding universal stress protein, UspA family</fullName>
    </submittedName>
</protein>
<dbReference type="STRING" id="553466.SAMN04487950_2985"/>
<dbReference type="Pfam" id="PF00582">
    <property type="entry name" value="Usp"/>
    <property type="match status" value="1"/>
</dbReference>
<dbReference type="AlphaFoldDB" id="A0A1I4G3Q4"/>
<dbReference type="PRINTS" id="PR01438">
    <property type="entry name" value="UNVRSLSTRESS"/>
</dbReference>
<dbReference type="Proteomes" id="UP000199607">
    <property type="component" value="Unassembled WGS sequence"/>
</dbReference>
<dbReference type="EMBL" id="FOTC01000003">
    <property type="protein sequence ID" value="SFL23887.1"/>
    <property type="molecule type" value="Genomic_DNA"/>
</dbReference>
<dbReference type="InterPro" id="IPR014729">
    <property type="entry name" value="Rossmann-like_a/b/a_fold"/>
</dbReference>
<comment type="similarity">
    <text evidence="1">Belongs to the universal stress protein A family.</text>
</comment>
<evidence type="ECO:0000313" key="4">
    <source>
        <dbReference type="Proteomes" id="UP000199607"/>
    </source>
</evidence>
<dbReference type="SUPFAM" id="SSF52402">
    <property type="entry name" value="Adenine nucleotide alpha hydrolases-like"/>
    <property type="match status" value="1"/>
</dbReference>
<dbReference type="PANTHER" id="PTHR46268:SF6">
    <property type="entry name" value="UNIVERSAL STRESS PROTEIN UP12"/>
    <property type="match status" value="1"/>
</dbReference>
<accession>A0A1I4G3Q4</accession>